<feature type="signal peptide" evidence="1">
    <location>
        <begin position="1"/>
        <end position="23"/>
    </location>
</feature>
<protein>
    <submittedName>
        <fullName evidence="3">PhoD-like phosphatase</fullName>
    </submittedName>
</protein>
<sequence precursor="true">MMSRIWNPCFIGLLILAPLVVSAEQPDDKASTDTTIRRVLFGSCIKQDDPTPIFPVMSRAQPELLLFLGDNIYADTSDMDVMRAKYAKLASNEEFKALTSGCHVMATWDDHDYGVNDGGANYPQRDAAQQAFLDFWGEPADSPKRKRPGIYEANLFGPPEKRLQVIMLDTRYFRSPLKTGPRQLGGPYLPDNDPQKTILGEAQWKWLEEQLRMPAKLRVIASGMQVVAESAGQETWANLPHEQARLFDLVQSTAAGGVIFVSGDRHWAEMSIANDGVAYPLLDATSSSFNQKHPRGTPTRNRFRAIKQTYHEENFGVINIDWDAADPTVTIEVRDLAGKAQLEKTVRLSELQPK</sequence>
<keyword evidence="1" id="KW-0732">Signal</keyword>
<dbReference type="InterPro" id="IPR029052">
    <property type="entry name" value="Metallo-depent_PP-like"/>
</dbReference>
<evidence type="ECO:0000313" key="3">
    <source>
        <dbReference type="EMBL" id="QDS86297.1"/>
    </source>
</evidence>
<feature type="domain" description="PhoD-like phosphatase metallophosphatase" evidence="2">
    <location>
        <begin position="53"/>
        <end position="268"/>
    </location>
</feature>
<accession>A0A517LUJ7</accession>
<dbReference type="Gene3D" id="3.60.21.70">
    <property type="entry name" value="PhoD-like phosphatase"/>
    <property type="match status" value="1"/>
</dbReference>
<dbReference type="RefSeq" id="WP_145341969.1">
    <property type="nucleotide sequence ID" value="NZ_CP036261.1"/>
</dbReference>
<dbReference type="KEGG" id="ruv:EC9_04580"/>
<name>A0A517LUJ7_9BACT</name>
<evidence type="ECO:0000256" key="1">
    <source>
        <dbReference type="SAM" id="SignalP"/>
    </source>
</evidence>
<dbReference type="PANTHER" id="PTHR33987:SF1">
    <property type="entry name" value="CALCINEURIN-LIKE METALLO-PHOSPHOESTERASE SUPERFAMILY PROTEIN"/>
    <property type="match status" value="1"/>
</dbReference>
<organism evidence="3 4">
    <name type="scientific">Rosistilla ulvae</name>
    <dbReference type="NCBI Taxonomy" id="1930277"/>
    <lineage>
        <taxon>Bacteria</taxon>
        <taxon>Pseudomonadati</taxon>
        <taxon>Planctomycetota</taxon>
        <taxon>Planctomycetia</taxon>
        <taxon>Pirellulales</taxon>
        <taxon>Pirellulaceae</taxon>
        <taxon>Rosistilla</taxon>
    </lineage>
</organism>
<dbReference type="CDD" id="cd07389">
    <property type="entry name" value="MPP_PhoD"/>
    <property type="match status" value="1"/>
</dbReference>
<evidence type="ECO:0000259" key="2">
    <source>
        <dbReference type="Pfam" id="PF09423"/>
    </source>
</evidence>
<dbReference type="InterPro" id="IPR038607">
    <property type="entry name" value="PhoD-like_sf"/>
</dbReference>
<evidence type="ECO:0000313" key="4">
    <source>
        <dbReference type="Proteomes" id="UP000319557"/>
    </source>
</evidence>
<dbReference type="PANTHER" id="PTHR33987">
    <property type="entry name" value="CALCINEURIN-LIKE METALLO-PHOSPHOESTERASE SUPERFAMILY PROTEIN"/>
    <property type="match status" value="1"/>
</dbReference>
<dbReference type="SUPFAM" id="SSF56300">
    <property type="entry name" value="Metallo-dependent phosphatases"/>
    <property type="match status" value="1"/>
</dbReference>
<dbReference type="InterPro" id="IPR018946">
    <property type="entry name" value="PhoD-like_MPP"/>
</dbReference>
<feature type="chain" id="PRO_5022210105" evidence="1">
    <location>
        <begin position="24"/>
        <end position="354"/>
    </location>
</feature>
<dbReference type="AlphaFoldDB" id="A0A517LUJ7"/>
<reference evidence="3 4" key="1">
    <citation type="submission" date="2019-02" db="EMBL/GenBank/DDBJ databases">
        <title>Deep-cultivation of Planctomycetes and their phenomic and genomic characterization uncovers novel biology.</title>
        <authorList>
            <person name="Wiegand S."/>
            <person name="Jogler M."/>
            <person name="Boedeker C."/>
            <person name="Pinto D."/>
            <person name="Vollmers J."/>
            <person name="Rivas-Marin E."/>
            <person name="Kohn T."/>
            <person name="Peeters S.H."/>
            <person name="Heuer A."/>
            <person name="Rast P."/>
            <person name="Oberbeckmann S."/>
            <person name="Bunk B."/>
            <person name="Jeske O."/>
            <person name="Meyerdierks A."/>
            <person name="Storesund J.E."/>
            <person name="Kallscheuer N."/>
            <person name="Luecker S."/>
            <person name="Lage O.M."/>
            <person name="Pohl T."/>
            <person name="Merkel B.J."/>
            <person name="Hornburger P."/>
            <person name="Mueller R.-W."/>
            <person name="Bruemmer F."/>
            <person name="Labrenz M."/>
            <person name="Spormann A.M."/>
            <person name="Op den Camp H."/>
            <person name="Overmann J."/>
            <person name="Amann R."/>
            <person name="Jetten M.S.M."/>
            <person name="Mascher T."/>
            <person name="Medema M.H."/>
            <person name="Devos D.P."/>
            <person name="Kaster A.-K."/>
            <person name="Ovreas L."/>
            <person name="Rohde M."/>
            <person name="Galperin M.Y."/>
            <person name="Jogler C."/>
        </authorList>
    </citation>
    <scope>NUCLEOTIDE SEQUENCE [LARGE SCALE GENOMIC DNA]</scope>
    <source>
        <strain evidence="3 4">EC9</strain>
    </source>
</reference>
<dbReference type="OrthoDB" id="9815670at2"/>
<keyword evidence="4" id="KW-1185">Reference proteome</keyword>
<dbReference type="Pfam" id="PF09423">
    <property type="entry name" value="PhoD"/>
    <property type="match status" value="1"/>
</dbReference>
<proteinExistence type="predicted"/>
<dbReference type="Proteomes" id="UP000319557">
    <property type="component" value="Chromosome"/>
</dbReference>
<dbReference type="EMBL" id="CP036261">
    <property type="protein sequence ID" value="QDS86297.1"/>
    <property type="molecule type" value="Genomic_DNA"/>
</dbReference>
<gene>
    <name evidence="3" type="ORF">EC9_04580</name>
</gene>